<dbReference type="PANTHER" id="PTHR30250">
    <property type="entry name" value="PST FAMILY PREDICTED COLANIC ACID TRANSPORTER"/>
    <property type="match status" value="1"/>
</dbReference>
<accession>A0A2S5G940</accession>
<feature type="transmembrane region" description="Helical" evidence="6">
    <location>
        <begin position="142"/>
        <end position="165"/>
    </location>
</feature>
<dbReference type="RefSeq" id="WP_104058491.1">
    <property type="nucleotide sequence ID" value="NZ_PREZ01000005.1"/>
</dbReference>
<feature type="transmembrane region" description="Helical" evidence="6">
    <location>
        <begin position="434"/>
        <end position="451"/>
    </location>
</feature>
<feature type="transmembrane region" description="Helical" evidence="6">
    <location>
        <begin position="325"/>
        <end position="346"/>
    </location>
</feature>
<feature type="transmembrane region" description="Helical" evidence="6">
    <location>
        <begin position="355"/>
        <end position="374"/>
    </location>
</feature>
<evidence type="ECO:0000313" key="7">
    <source>
        <dbReference type="EMBL" id="PPA69498.1"/>
    </source>
</evidence>
<dbReference type="GO" id="GO:0005886">
    <property type="term" value="C:plasma membrane"/>
    <property type="evidence" value="ECO:0007669"/>
    <property type="project" value="UniProtKB-SubCell"/>
</dbReference>
<feature type="transmembrane region" description="Helical" evidence="6">
    <location>
        <begin position="171"/>
        <end position="188"/>
    </location>
</feature>
<dbReference type="PANTHER" id="PTHR30250:SF11">
    <property type="entry name" value="O-ANTIGEN TRANSPORTER-RELATED"/>
    <property type="match status" value="1"/>
</dbReference>
<evidence type="ECO:0000256" key="4">
    <source>
        <dbReference type="ARBA" id="ARBA00022989"/>
    </source>
</evidence>
<dbReference type="InterPro" id="IPR002797">
    <property type="entry name" value="Polysacc_synth"/>
</dbReference>
<comment type="caution">
    <text evidence="7">The sequence shown here is derived from an EMBL/GenBank/DDBJ whole genome shotgun (WGS) entry which is preliminary data.</text>
</comment>
<evidence type="ECO:0000313" key="8">
    <source>
        <dbReference type="Proteomes" id="UP000239047"/>
    </source>
</evidence>
<feature type="transmembrane region" description="Helical" evidence="6">
    <location>
        <begin position="411"/>
        <end position="428"/>
    </location>
</feature>
<gene>
    <name evidence="7" type="ORF">C4B60_13170</name>
</gene>
<feature type="transmembrane region" description="Helical" evidence="6">
    <location>
        <begin position="291"/>
        <end position="313"/>
    </location>
</feature>
<keyword evidence="4 6" id="KW-1133">Transmembrane helix</keyword>
<dbReference type="AlphaFoldDB" id="A0A2S5G940"/>
<reference evidence="7 8" key="1">
    <citation type="submission" date="2018-02" db="EMBL/GenBank/DDBJ databases">
        <title>Jeotgalibacillus proteolyticum sp. nov. a protease producing bacterium isolated from ocean sediments of Laizhou Bay.</title>
        <authorList>
            <person name="Li Y."/>
        </authorList>
    </citation>
    <scope>NUCLEOTIDE SEQUENCE [LARGE SCALE GENOMIC DNA]</scope>
    <source>
        <strain evidence="7 8">22-7</strain>
    </source>
</reference>
<evidence type="ECO:0000256" key="6">
    <source>
        <dbReference type="SAM" id="Phobius"/>
    </source>
</evidence>
<feature type="transmembrane region" description="Helical" evidence="6">
    <location>
        <begin position="54"/>
        <end position="72"/>
    </location>
</feature>
<proteinExistence type="predicted"/>
<name>A0A2S5G940_9BACL</name>
<evidence type="ECO:0000256" key="1">
    <source>
        <dbReference type="ARBA" id="ARBA00004651"/>
    </source>
</evidence>
<evidence type="ECO:0000256" key="3">
    <source>
        <dbReference type="ARBA" id="ARBA00022692"/>
    </source>
</evidence>
<evidence type="ECO:0000256" key="5">
    <source>
        <dbReference type="ARBA" id="ARBA00023136"/>
    </source>
</evidence>
<keyword evidence="8" id="KW-1185">Reference proteome</keyword>
<feature type="transmembrane region" description="Helical" evidence="6">
    <location>
        <begin position="84"/>
        <end position="107"/>
    </location>
</feature>
<feature type="transmembrane region" description="Helical" evidence="6">
    <location>
        <begin position="380"/>
        <end position="399"/>
    </location>
</feature>
<sequence length="468" mass="53128">MSKIDKSIVKKTFIYFIGNFASKIIMAIMIPFYAYFVTVEELGVFDYSQTLMNIIAPIIFLALWEAVLRFLIIEDDQEKKNNIIFTSLAVVIVIILFLITFAAVVFFLSDNYIMLYTSIMICVYGAAQVWQYYARALAENKVYIQASVAGTIINFLLLIITVFLFDMGIDGLFWSYIIGQISIVIIIEKKIQIKKTLTGNTFEWDILKSMLVFSLPLVLNLASAWLIAGSGRIIIMQTLGAYESGLFSFAMKFGTIVSMFGTVISMALIEEAIIKSKQERIDEYFSNIIEVVFKLFLSICILAIPFIAIFYHFLPNKGYSESYSLVPLFLIYAIIMTMSTNVGAIFQARNSTKMLFYTTVAAALVTIILSLYLINILDVFGVMIAQVTGALTLLISRWFFANKLINLKVKWRDIIILILLYLLVIIVFKDNLNPLSIIISLFLVIAVLMLNKEMIVQLKNLKKVNKLN</sequence>
<keyword evidence="5 6" id="KW-0472">Membrane</keyword>
<dbReference type="Proteomes" id="UP000239047">
    <property type="component" value="Unassembled WGS sequence"/>
</dbReference>
<dbReference type="Pfam" id="PF01943">
    <property type="entry name" value="Polysacc_synt"/>
    <property type="match status" value="1"/>
</dbReference>
<organism evidence="7 8">
    <name type="scientific">Jeotgalibacillus proteolyticus</name>
    <dbReference type="NCBI Taxonomy" id="2082395"/>
    <lineage>
        <taxon>Bacteria</taxon>
        <taxon>Bacillati</taxon>
        <taxon>Bacillota</taxon>
        <taxon>Bacilli</taxon>
        <taxon>Bacillales</taxon>
        <taxon>Caryophanaceae</taxon>
        <taxon>Jeotgalibacillus</taxon>
    </lineage>
</organism>
<dbReference type="EMBL" id="PREZ01000005">
    <property type="protein sequence ID" value="PPA69498.1"/>
    <property type="molecule type" value="Genomic_DNA"/>
</dbReference>
<dbReference type="InterPro" id="IPR050833">
    <property type="entry name" value="Poly_Biosynth_Transport"/>
</dbReference>
<feature type="transmembrane region" description="Helical" evidence="6">
    <location>
        <begin position="209"/>
        <end position="235"/>
    </location>
</feature>
<keyword evidence="3 6" id="KW-0812">Transmembrane</keyword>
<protein>
    <submittedName>
        <fullName evidence="7">Uncharacterized protein</fullName>
    </submittedName>
</protein>
<feature type="transmembrane region" description="Helical" evidence="6">
    <location>
        <begin position="12"/>
        <end position="34"/>
    </location>
</feature>
<keyword evidence="2" id="KW-1003">Cell membrane</keyword>
<dbReference type="OrthoDB" id="6017905at2"/>
<feature type="transmembrane region" description="Helical" evidence="6">
    <location>
        <begin position="247"/>
        <end position="270"/>
    </location>
</feature>
<evidence type="ECO:0000256" key="2">
    <source>
        <dbReference type="ARBA" id="ARBA00022475"/>
    </source>
</evidence>
<feature type="transmembrane region" description="Helical" evidence="6">
    <location>
        <begin position="113"/>
        <end position="130"/>
    </location>
</feature>
<comment type="subcellular location">
    <subcellularLocation>
        <location evidence="1">Cell membrane</location>
        <topology evidence="1">Multi-pass membrane protein</topology>
    </subcellularLocation>
</comment>